<gene>
    <name evidence="7" type="ORF">BOTCAL_0064g00260</name>
</gene>
<dbReference type="GO" id="GO:0008270">
    <property type="term" value="F:zinc ion binding"/>
    <property type="evidence" value="ECO:0007669"/>
    <property type="project" value="UniProtKB-KW"/>
</dbReference>
<dbReference type="Pfam" id="PF13445">
    <property type="entry name" value="zf-RING_UBOX"/>
    <property type="match status" value="1"/>
</dbReference>
<evidence type="ECO:0000256" key="5">
    <source>
        <dbReference type="SAM" id="MobiDB-lite"/>
    </source>
</evidence>
<keyword evidence="3" id="KW-0862">Zinc</keyword>
<evidence type="ECO:0000256" key="1">
    <source>
        <dbReference type="ARBA" id="ARBA00022723"/>
    </source>
</evidence>
<feature type="domain" description="RING-type" evidence="6">
    <location>
        <begin position="235"/>
        <end position="285"/>
    </location>
</feature>
<keyword evidence="1" id="KW-0479">Metal-binding</keyword>
<dbReference type="PROSITE" id="PS50089">
    <property type="entry name" value="ZF_RING_2"/>
    <property type="match status" value="1"/>
</dbReference>
<proteinExistence type="predicted"/>
<dbReference type="InterPro" id="IPR027370">
    <property type="entry name" value="Znf-RING_euk"/>
</dbReference>
<feature type="compositionally biased region" description="Acidic residues" evidence="5">
    <location>
        <begin position="177"/>
        <end position="218"/>
    </location>
</feature>
<keyword evidence="8" id="KW-1185">Reference proteome</keyword>
<evidence type="ECO:0000256" key="4">
    <source>
        <dbReference type="PROSITE-ProRule" id="PRU00175"/>
    </source>
</evidence>
<dbReference type="InterPro" id="IPR013083">
    <property type="entry name" value="Znf_RING/FYVE/PHD"/>
</dbReference>
<organism evidence="7 8">
    <name type="scientific">Botryotinia calthae</name>
    <dbReference type="NCBI Taxonomy" id="38488"/>
    <lineage>
        <taxon>Eukaryota</taxon>
        <taxon>Fungi</taxon>
        <taxon>Dikarya</taxon>
        <taxon>Ascomycota</taxon>
        <taxon>Pezizomycotina</taxon>
        <taxon>Leotiomycetes</taxon>
        <taxon>Helotiales</taxon>
        <taxon>Sclerotiniaceae</taxon>
        <taxon>Botryotinia</taxon>
    </lineage>
</organism>
<reference evidence="7 8" key="1">
    <citation type="submission" date="2017-11" db="EMBL/GenBank/DDBJ databases">
        <title>Comparative genomics of Botrytis spp.</title>
        <authorList>
            <person name="Valero-Jimenez C.A."/>
            <person name="Tapia P."/>
            <person name="Veloso J."/>
            <person name="Silva-Moreno E."/>
            <person name="Staats M."/>
            <person name="Valdes J.H."/>
            <person name="Van Kan J.A.L."/>
        </authorList>
    </citation>
    <scope>NUCLEOTIDE SEQUENCE [LARGE SCALE GENOMIC DNA]</scope>
    <source>
        <strain evidence="7 8">MUCL2830</strain>
    </source>
</reference>
<dbReference type="SUPFAM" id="SSF57850">
    <property type="entry name" value="RING/U-box"/>
    <property type="match status" value="1"/>
</dbReference>
<evidence type="ECO:0000256" key="2">
    <source>
        <dbReference type="ARBA" id="ARBA00022771"/>
    </source>
</evidence>
<keyword evidence="2 4" id="KW-0863">Zinc-finger</keyword>
<dbReference type="Proteomes" id="UP000297299">
    <property type="component" value="Unassembled WGS sequence"/>
</dbReference>
<dbReference type="Gene3D" id="3.30.40.10">
    <property type="entry name" value="Zinc/RING finger domain, C3HC4 (zinc finger)"/>
    <property type="match status" value="1"/>
</dbReference>
<evidence type="ECO:0000259" key="6">
    <source>
        <dbReference type="PROSITE" id="PS50089"/>
    </source>
</evidence>
<dbReference type="OrthoDB" id="1681166at2759"/>
<evidence type="ECO:0000313" key="7">
    <source>
        <dbReference type="EMBL" id="TEY75193.1"/>
    </source>
</evidence>
<comment type="caution">
    <text evidence="7">The sequence shown here is derived from an EMBL/GenBank/DDBJ whole genome shotgun (WGS) entry which is preliminary data.</text>
</comment>
<accession>A0A4Y8DC03</accession>
<dbReference type="SMART" id="SM00184">
    <property type="entry name" value="RING"/>
    <property type="match status" value="1"/>
</dbReference>
<evidence type="ECO:0000313" key="8">
    <source>
        <dbReference type="Proteomes" id="UP000297299"/>
    </source>
</evidence>
<dbReference type="CDD" id="cd16448">
    <property type="entry name" value="RING-H2"/>
    <property type="match status" value="1"/>
</dbReference>
<feature type="compositionally biased region" description="Low complexity" evidence="5">
    <location>
        <begin position="164"/>
        <end position="173"/>
    </location>
</feature>
<evidence type="ECO:0000256" key="3">
    <source>
        <dbReference type="ARBA" id="ARBA00022833"/>
    </source>
</evidence>
<sequence>MPYRPRLTQIIDLLRQEDRYNEPRFRTDLQRYSAEIRAEFGISLSLEQQEELLERFVFSINFGHGYHFPGDIGLDPSPVIPDPAHGDFSPHFSSSNRMLSGYPRNSPFATVFLQMQARERRLCRSAAHVIPTTSLPHSHYNSVRGDGRSHVDFALAPATLLSQNDDSSNDNGSGDNGSDDNGSDDDGSDDNGSDDNGSDDNGSDDNGPDDNGPDDDVPTAEILAADSEPEDDEICPICREIFSDAKPSASLIPNCGHFFHLDCMVQWINSTLNGGRLRDRCIYCRGRFARIFSQSHGEVTPPQNGEDFWRNDDGPLINEVFPRLANNRSPFIELDITGIDMPTFLELDMPGINTPTFLELNITGIDMPTFLEIEITGIDTPTVSNLEITEITDQN</sequence>
<dbReference type="InterPro" id="IPR001841">
    <property type="entry name" value="Znf_RING"/>
</dbReference>
<dbReference type="EMBL" id="PHWZ01000064">
    <property type="protein sequence ID" value="TEY75193.1"/>
    <property type="molecule type" value="Genomic_DNA"/>
</dbReference>
<dbReference type="AlphaFoldDB" id="A0A4Y8DC03"/>
<name>A0A4Y8DC03_9HELO</name>
<feature type="region of interest" description="Disordered" evidence="5">
    <location>
        <begin position="161"/>
        <end position="219"/>
    </location>
</feature>
<protein>
    <recommendedName>
        <fullName evidence="6">RING-type domain-containing protein</fullName>
    </recommendedName>
</protein>